<keyword evidence="5" id="KW-1185">Reference proteome</keyword>
<evidence type="ECO:0000313" key="3">
    <source>
        <dbReference type="EMBL" id="WAV91077.1"/>
    </source>
</evidence>
<dbReference type="EMBL" id="CP098248">
    <property type="protein sequence ID" value="WAV96862.1"/>
    <property type="molecule type" value="Genomic_DNA"/>
</dbReference>
<dbReference type="PANTHER" id="PTHR46268:SF15">
    <property type="entry name" value="UNIVERSAL STRESS PROTEIN HP_0031"/>
    <property type="match status" value="1"/>
</dbReference>
<accession>A0A9E9LES7</accession>
<dbReference type="RefSeq" id="WP_269264341.1">
    <property type="nucleotide sequence ID" value="NZ_CP098248.1"/>
</dbReference>
<dbReference type="InterPro" id="IPR006015">
    <property type="entry name" value="Universal_stress_UspA"/>
</dbReference>
<reference evidence="4" key="1">
    <citation type="journal article" date="2022" name="Front. Microbiol.">
        <title>New perspectives on an old grouping: The genomic and phenotypic variability of Oxalobacter formigenes and the implications for calcium oxalate stone prevention.</title>
        <authorList>
            <person name="Chmiel J.A."/>
            <person name="Carr C."/>
            <person name="Stuivenberg G.A."/>
            <person name="Venema R."/>
            <person name="Chanyi R.M."/>
            <person name="Al K.F."/>
            <person name="Giguere D."/>
            <person name="Say H."/>
            <person name="Akouris P.P."/>
            <person name="Dominguez Romero S.A."/>
            <person name="Kwong A."/>
            <person name="Tai V."/>
            <person name="Koval S.F."/>
            <person name="Razvi H."/>
            <person name="Bjazevic J."/>
            <person name="Burton J.P."/>
        </authorList>
    </citation>
    <scope>NUCLEOTIDE SEQUENCE</scope>
    <source>
        <strain evidence="4">HOxNP-1</strain>
    </source>
</reference>
<gene>
    <name evidence="4" type="ORF">NB645_08575</name>
    <name evidence="3" type="ORF">NB646_09705</name>
</gene>
<comment type="similarity">
    <text evidence="1">Belongs to the universal stress protein A family.</text>
</comment>
<dbReference type="CDD" id="cd00293">
    <property type="entry name" value="USP-like"/>
    <property type="match status" value="1"/>
</dbReference>
<proteinExistence type="inferred from homology"/>
<sequence length="279" mass="30784">MSYKTILVHLDKKSIAEHRVRIAANLAIAEDACLIGVAMIGISTLTFQQAHIDEKDPVLASHLKFLHDRAARFVREFETEVKRMDAPSYEGRIVDGEANQGISLLGRVADLIVIGRTNLEEKSPIVAPDFPEYVMMNSGRPVLIIPPGYEKDTVGNRVMICWNASRESIRAVADAIPILKRAELVQVVMYNVDNEPDVNAELAGSDIALYLARHGINVEVLPPQKNKHIGTALLELGKQQSTDLLVMGGYGHTRFREFLLGGVTRTVLGESDIPVLMSH</sequence>
<reference evidence="3" key="2">
    <citation type="journal article" date="2022" name="Front. Microbiol.">
        <title>New perspectives on an old grouping: The genomic and phenotypic variability of Oxalobacter formigenes and the implications for calcium oxalate stone prevention.</title>
        <authorList>
            <person name="Chmiel J.A."/>
            <person name="Carr C."/>
            <person name="Stuivenberg G.A."/>
            <person name="Venema R."/>
            <person name="Chanyi R.M."/>
            <person name="Al K.F."/>
            <person name="Giguere D."/>
            <person name="Say H."/>
            <person name="Akouris P.P."/>
            <person name="Dominguez Romero S.A."/>
            <person name="Kwong A."/>
            <person name="Tai V."/>
            <person name="Koval S.F."/>
            <person name="Razvi H."/>
            <person name="Bjazevic J."/>
            <person name="Burton J.P."/>
        </authorList>
    </citation>
    <scope>NUCLEOTIDE SEQUENCE</scope>
    <source>
        <strain evidence="3">OxK</strain>
    </source>
</reference>
<dbReference type="Proteomes" id="UP001164794">
    <property type="component" value="Chromosome"/>
</dbReference>
<organism evidence="3">
    <name type="scientific">Oxalobacter aliiformigenes</name>
    <dbReference type="NCBI Taxonomy" id="2946593"/>
    <lineage>
        <taxon>Bacteria</taxon>
        <taxon>Pseudomonadati</taxon>
        <taxon>Pseudomonadota</taxon>
        <taxon>Betaproteobacteria</taxon>
        <taxon>Burkholderiales</taxon>
        <taxon>Oxalobacteraceae</taxon>
        <taxon>Oxalobacter</taxon>
    </lineage>
</organism>
<feature type="domain" description="UspA" evidence="2">
    <location>
        <begin position="217"/>
        <end position="277"/>
    </location>
</feature>
<dbReference type="PRINTS" id="PR01438">
    <property type="entry name" value="UNVRSLSTRESS"/>
</dbReference>
<dbReference type="Gene3D" id="3.40.50.12370">
    <property type="match status" value="1"/>
</dbReference>
<dbReference type="SUPFAM" id="SSF52402">
    <property type="entry name" value="Adenine nucleotide alpha hydrolases-like"/>
    <property type="match status" value="2"/>
</dbReference>
<evidence type="ECO:0000313" key="4">
    <source>
        <dbReference type="EMBL" id="WAV96862.1"/>
    </source>
</evidence>
<name>A0A9E9LES7_9BURK</name>
<feature type="domain" description="UspA" evidence="2">
    <location>
        <begin position="3"/>
        <end position="146"/>
    </location>
</feature>
<protein>
    <submittedName>
        <fullName evidence="3">Universal stress protein</fullName>
    </submittedName>
</protein>
<dbReference type="PANTHER" id="PTHR46268">
    <property type="entry name" value="STRESS RESPONSE PROTEIN NHAX"/>
    <property type="match status" value="1"/>
</dbReference>
<evidence type="ECO:0000256" key="1">
    <source>
        <dbReference type="ARBA" id="ARBA00008791"/>
    </source>
</evidence>
<dbReference type="Pfam" id="PF00582">
    <property type="entry name" value="Usp"/>
    <property type="match status" value="2"/>
</dbReference>
<dbReference type="InterPro" id="IPR006016">
    <property type="entry name" value="UspA"/>
</dbReference>
<dbReference type="AlphaFoldDB" id="A0A9E9LES7"/>
<evidence type="ECO:0000313" key="5">
    <source>
        <dbReference type="Proteomes" id="UP001164794"/>
    </source>
</evidence>
<dbReference type="EMBL" id="CP098251">
    <property type="protein sequence ID" value="WAV91077.1"/>
    <property type="molecule type" value="Genomic_DNA"/>
</dbReference>
<evidence type="ECO:0000259" key="2">
    <source>
        <dbReference type="Pfam" id="PF00582"/>
    </source>
</evidence>
<dbReference type="Proteomes" id="UP001164819">
    <property type="component" value="Chromosome"/>
</dbReference>